<name>A0ACB0E5Y2_RANTA</name>
<dbReference type="Proteomes" id="UP001162501">
    <property type="component" value="Chromosome 16"/>
</dbReference>
<dbReference type="EMBL" id="OX596100">
    <property type="protein sequence ID" value="CAI9696062.1"/>
    <property type="molecule type" value="Genomic_DNA"/>
</dbReference>
<organism evidence="1 2">
    <name type="scientific">Rangifer tarandus platyrhynchus</name>
    <name type="common">Svalbard reindeer</name>
    <dbReference type="NCBI Taxonomy" id="3082113"/>
    <lineage>
        <taxon>Eukaryota</taxon>
        <taxon>Metazoa</taxon>
        <taxon>Chordata</taxon>
        <taxon>Craniata</taxon>
        <taxon>Vertebrata</taxon>
        <taxon>Euteleostomi</taxon>
        <taxon>Mammalia</taxon>
        <taxon>Eutheria</taxon>
        <taxon>Laurasiatheria</taxon>
        <taxon>Artiodactyla</taxon>
        <taxon>Ruminantia</taxon>
        <taxon>Pecora</taxon>
        <taxon>Cervidae</taxon>
        <taxon>Odocoileinae</taxon>
        <taxon>Rangifer</taxon>
    </lineage>
</organism>
<sequence length="271" mass="27744">MEAGGTARPAAVRAHGAGRGGLLSREGAGPVVRVPGSGAVRRWGARSGGFLPGARVAARRPRAQKERALPSRGAAGALVRGAWGGAGTSRRLSSGAGGQGKGPRRTVDSRGSGSLFEALREDGHDRCTVEGGRLRKARLGDSRQGMLGRVLMGRERFTACLPCSAASPAPHDPALRAADTERPIPSIAAPPRPAVRGALWVRGGPLPSPDRGVLRGFTLEITASGHAETRRPVAGVVAEAAVSRQAGLGGAGGLGGHLSAWFWPRSCLWAP</sequence>
<proteinExistence type="predicted"/>
<accession>A0ACB0E5Y2</accession>
<protein>
    <submittedName>
        <fullName evidence="1">Uncharacterized protein</fullName>
    </submittedName>
</protein>
<reference evidence="1" key="1">
    <citation type="submission" date="2023-05" db="EMBL/GenBank/DDBJ databases">
        <authorList>
            <consortium name="ELIXIR-Norway"/>
        </authorList>
    </citation>
    <scope>NUCLEOTIDE SEQUENCE</scope>
</reference>
<gene>
    <name evidence="1" type="ORF">MRATA1EN3_LOCUS7275</name>
</gene>
<evidence type="ECO:0000313" key="1">
    <source>
        <dbReference type="EMBL" id="CAI9696062.1"/>
    </source>
</evidence>
<evidence type="ECO:0000313" key="2">
    <source>
        <dbReference type="Proteomes" id="UP001162501"/>
    </source>
</evidence>